<dbReference type="Pfam" id="PF13280">
    <property type="entry name" value="WYL"/>
    <property type="match status" value="1"/>
</dbReference>
<dbReference type="EMBL" id="JAUSUB010000014">
    <property type="protein sequence ID" value="MDQ0271288.1"/>
    <property type="molecule type" value="Genomic_DNA"/>
</dbReference>
<evidence type="ECO:0000256" key="2">
    <source>
        <dbReference type="ARBA" id="ARBA00023125"/>
    </source>
</evidence>
<keyword evidence="1" id="KW-0805">Transcription regulation</keyword>
<dbReference type="SUPFAM" id="SSF46785">
    <property type="entry name" value="Winged helix' DNA-binding domain"/>
    <property type="match status" value="1"/>
</dbReference>
<organism evidence="5 6">
    <name type="scientific">Cytobacillus purgationiresistens</name>
    <dbReference type="NCBI Taxonomy" id="863449"/>
    <lineage>
        <taxon>Bacteria</taxon>
        <taxon>Bacillati</taxon>
        <taxon>Bacillota</taxon>
        <taxon>Bacilli</taxon>
        <taxon>Bacillales</taxon>
        <taxon>Bacillaceae</taxon>
        <taxon>Cytobacillus</taxon>
    </lineage>
</organism>
<dbReference type="Gene3D" id="1.10.10.10">
    <property type="entry name" value="Winged helix-like DNA-binding domain superfamily/Winged helix DNA-binding domain"/>
    <property type="match status" value="1"/>
</dbReference>
<keyword evidence="6" id="KW-1185">Reference proteome</keyword>
<dbReference type="Pfam" id="PF25583">
    <property type="entry name" value="WCX"/>
    <property type="match status" value="1"/>
</dbReference>
<keyword evidence="2 5" id="KW-0238">DNA-binding</keyword>
<evidence type="ECO:0000256" key="1">
    <source>
        <dbReference type="ARBA" id="ARBA00023015"/>
    </source>
</evidence>
<dbReference type="PANTHER" id="PTHR34580:SF1">
    <property type="entry name" value="PROTEIN PAFC"/>
    <property type="match status" value="1"/>
</dbReference>
<dbReference type="PROSITE" id="PS51000">
    <property type="entry name" value="HTH_DEOR_2"/>
    <property type="match status" value="1"/>
</dbReference>
<dbReference type="RefSeq" id="WP_307476349.1">
    <property type="nucleotide sequence ID" value="NZ_JAUSUB010000014.1"/>
</dbReference>
<dbReference type="PROSITE" id="PS00894">
    <property type="entry name" value="HTH_DEOR_1"/>
    <property type="match status" value="1"/>
</dbReference>
<dbReference type="InterPro" id="IPR028349">
    <property type="entry name" value="PafC-like"/>
</dbReference>
<dbReference type="InterPro" id="IPR018356">
    <property type="entry name" value="Tscrpt_reg_HTH_DeoR_CS"/>
</dbReference>
<dbReference type="InterPro" id="IPR036388">
    <property type="entry name" value="WH-like_DNA-bd_sf"/>
</dbReference>
<dbReference type="InterPro" id="IPR036390">
    <property type="entry name" value="WH_DNA-bd_sf"/>
</dbReference>
<dbReference type="PIRSF" id="PIRSF016838">
    <property type="entry name" value="PafC"/>
    <property type="match status" value="1"/>
</dbReference>
<reference evidence="5 6" key="1">
    <citation type="submission" date="2023-07" db="EMBL/GenBank/DDBJ databases">
        <title>Genomic Encyclopedia of Type Strains, Phase IV (KMG-IV): sequencing the most valuable type-strain genomes for metagenomic binning, comparative biology and taxonomic classification.</title>
        <authorList>
            <person name="Goeker M."/>
        </authorList>
    </citation>
    <scope>NUCLEOTIDE SEQUENCE [LARGE SCALE GENOMIC DNA]</scope>
    <source>
        <strain evidence="5 6">DSM 23494</strain>
    </source>
</reference>
<dbReference type="Pfam" id="PF08279">
    <property type="entry name" value="HTH_11"/>
    <property type="match status" value="1"/>
</dbReference>
<dbReference type="GO" id="GO:0003677">
    <property type="term" value="F:DNA binding"/>
    <property type="evidence" value="ECO:0007669"/>
    <property type="project" value="UniProtKB-KW"/>
</dbReference>
<dbReference type="InterPro" id="IPR013196">
    <property type="entry name" value="HTH_11"/>
</dbReference>
<dbReference type="InterPro" id="IPR026881">
    <property type="entry name" value="WYL_dom"/>
</dbReference>
<dbReference type="InterPro" id="IPR001034">
    <property type="entry name" value="DeoR_HTH"/>
</dbReference>
<accession>A0ABU0AJ52</accession>
<evidence type="ECO:0000256" key="3">
    <source>
        <dbReference type="ARBA" id="ARBA00023163"/>
    </source>
</evidence>
<comment type="caution">
    <text evidence="5">The sequence shown here is derived from an EMBL/GenBank/DDBJ whole genome shotgun (WGS) entry which is preliminary data.</text>
</comment>
<protein>
    <submittedName>
        <fullName evidence="5">DNA-binding transcriptional regulator YafY</fullName>
    </submittedName>
</protein>
<sequence length="318" mass="36489">MRADRLITILLLLQNTKKVTTNELAKELEVSERTIHRDMEALSAAGIPVFAERGKLGGWQLLENYQTKLTGLKAEEIKALFLSPSFQLLSDLGIAQDWKESRQKLLASIPDMLKKEAIDVWNRIHIDTGTWRPSSEEISTFSTLQQAIWAEKKIEIDYQRADKESSKRSVEPLGLVAKGRTWYLIAAENQKIKSYRASRIITATITEEIFIRPIDFSLADYWDESKQNFISSLPTFDVKLEISPAIINRIKFTGRFVQVLHMNDKTENGWIPADLRFDTEQEASEYILGFGNQIKILHPQSLVKRVRESAEAVIRFYS</sequence>
<dbReference type="PANTHER" id="PTHR34580">
    <property type="match status" value="1"/>
</dbReference>
<feature type="domain" description="HTH deoR-type" evidence="4">
    <location>
        <begin position="2"/>
        <end position="57"/>
    </location>
</feature>
<evidence type="ECO:0000313" key="6">
    <source>
        <dbReference type="Proteomes" id="UP001238088"/>
    </source>
</evidence>
<gene>
    <name evidence="5" type="ORF">J2S17_003176</name>
</gene>
<keyword evidence="3" id="KW-0804">Transcription</keyword>
<dbReference type="PROSITE" id="PS52050">
    <property type="entry name" value="WYL"/>
    <property type="match status" value="1"/>
</dbReference>
<dbReference type="InterPro" id="IPR057727">
    <property type="entry name" value="WCX_dom"/>
</dbReference>
<evidence type="ECO:0000313" key="5">
    <source>
        <dbReference type="EMBL" id="MDQ0271288.1"/>
    </source>
</evidence>
<dbReference type="Proteomes" id="UP001238088">
    <property type="component" value="Unassembled WGS sequence"/>
</dbReference>
<proteinExistence type="predicted"/>
<name>A0ABU0AJ52_9BACI</name>
<evidence type="ECO:0000259" key="4">
    <source>
        <dbReference type="PROSITE" id="PS51000"/>
    </source>
</evidence>
<dbReference type="InterPro" id="IPR051534">
    <property type="entry name" value="CBASS_pafABC_assoc_protein"/>
</dbReference>
<dbReference type="SMART" id="SM00420">
    <property type="entry name" value="HTH_DEOR"/>
    <property type="match status" value="1"/>
</dbReference>